<keyword evidence="2" id="KW-1185">Reference proteome</keyword>
<organism evidence="1 2">
    <name type="scientific">Polluticaenibacter yanchengensis</name>
    <dbReference type="NCBI Taxonomy" id="3014562"/>
    <lineage>
        <taxon>Bacteria</taxon>
        <taxon>Pseudomonadati</taxon>
        <taxon>Bacteroidota</taxon>
        <taxon>Chitinophagia</taxon>
        <taxon>Chitinophagales</taxon>
        <taxon>Chitinophagaceae</taxon>
        <taxon>Polluticaenibacter</taxon>
    </lineage>
</organism>
<gene>
    <name evidence="1" type="ORF">O3P16_07755</name>
</gene>
<evidence type="ECO:0000313" key="2">
    <source>
        <dbReference type="Proteomes" id="UP001210231"/>
    </source>
</evidence>
<reference evidence="1 2" key="1">
    <citation type="submission" date="2022-12" db="EMBL/GenBank/DDBJ databases">
        <title>Chitinophagaceae gen. sp. nov., a new member of the family Chitinophagaceae, isolated from soil in a chemical factory.</title>
        <authorList>
            <person name="Ke Z."/>
        </authorList>
    </citation>
    <scope>NUCLEOTIDE SEQUENCE [LARGE SCALE GENOMIC DNA]</scope>
    <source>
        <strain evidence="1 2">LY-5</strain>
    </source>
</reference>
<evidence type="ECO:0000313" key="1">
    <source>
        <dbReference type="EMBL" id="MDA3614698.1"/>
    </source>
</evidence>
<protein>
    <submittedName>
        <fullName evidence="1">Uncharacterized protein</fullName>
    </submittedName>
</protein>
<dbReference type="RefSeq" id="WP_407031023.1">
    <property type="nucleotide sequence ID" value="NZ_JAQGEF010000007.1"/>
</dbReference>
<sequence>MKTKIIKGKVEILLVDELPKGINHVGVLGQRILVTNKDGGFATNKCVEPGNWQFLSTIDDLTEEQAGQILGLDLCACCSLEKKGIYGVNGGFVAGCEGSRCDDSREELLIKFDDFLATNDVLTENPFGKKPYFPEQGSYDVHMMDAPTFRALKSQFDKWHEAEAKVFNPKTTLIFIKQ</sequence>
<comment type="caution">
    <text evidence="1">The sequence shown here is derived from an EMBL/GenBank/DDBJ whole genome shotgun (WGS) entry which is preliminary data.</text>
</comment>
<dbReference type="Proteomes" id="UP001210231">
    <property type="component" value="Unassembled WGS sequence"/>
</dbReference>
<proteinExistence type="predicted"/>
<dbReference type="EMBL" id="JAQGEF010000007">
    <property type="protein sequence ID" value="MDA3614698.1"/>
    <property type="molecule type" value="Genomic_DNA"/>
</dbReference>
<name>A0ABT4UKK4_9BACT</name>
<accession>A0ABT4UKK4</accession>